<evidence type="ECO:0000313" key="2">
    <source>
        <dbReference type="Proteomes" id="UP000002233"/>
    </source>
</evidence>
<protein>
    <recommendedName>
        <fullName evidence="3">YvrJ family protein</fullName>
    </recommendedName>
</protein>
<proteinExistence type="predicted"/>
<reference evidence="1 2" key="2">
    <citation type="journal article" date="2011" name="Microbiology">
        <title>The genome sequence of Bacillus subtilis subsp. spizizenii W23: insights into speciation within the B. subtilis complex and into the history of B. subtilis genetics.</title>
        <authorList>
            <person name="Zeigler D.R."/>
        </authorList>
    </citation>
    <scope>NUCLEOTIDE SEQUENCE [LARGE SCALE GENOMIC DNA]</scope>
    <source>
        <strain evidence="2">ATCC 23059 / NRRL B-14472 / W23</strain>
    </source>
</reference>
<reference key="1">
    <citation type="submission" date="2010-08" db="EMBL/GenBank/DDBJ databases">
        <authorList>
            <person name="Zeigler D.R."/>
        </authorList>
    </citation>
    <scope>NUCLEOTIDE SEQUENCE</scope>
    <source>
        <strain>W23</strain>
    </source>
</reference>
<dbReference type="AlphaFoldDB" id="E0U1I2"/>
<dbReference type="HOGENOM" id="CLU_2140885_0_0_9"/>
<organism evidence="1 2">
    <name type="scientific">Bacillus spizizenii (strain ATCC 23059 / NRRL B-14472 / W23)</name>
    <name type="common">Bacillus subtilis subsp. spizizenii</name>
    <dbReference type="NCBI Taxonomy" id="655816"/>
    <lineage>
        <taxon>Bacteria</taxon>
        <taxon>Bacillati</taxon>
        <taxon>Bacillota</taxon>
        <taxon>Bacilli</taxon>
        <taxon>Bacillales</taxon>
        <taxon>Bacillaceae</taxon>
        <taxon>Bacillus</taxon>
    </lineage>
</organism>
<accession>E0U1I2</accession>
<evidence type="ECO:0008006" key="3">
    <source>
        <dbReference type="Google" id="ProtNLM"/>
    </source>
</evidence>
<name>E0U1I2_BACSH</name>
<dbReference type="InterPro" id="IPR024419">
    <property type="entry name" value="YvrJ"/>
</dbReference>
<sequence>MTVKDLDSPSNRLPTKLNEGKQKKVNYYFQTSACLKYSSRSLRFLRFPSLTYMTAKKEGRYFPMDQVFIEEVVKQIGNLGFPALIAMYLLTRFEKKFDQLIELMTELKDQKAKN</sequence>
<dbReference type="EMBL" id="CP002183">
    <property type="protein sequence ID" value="ADM39290.1"/>
    <property type="molecule type" value="Genomic_DNA"/>
</dbReference>
<evidence type="ECO:0000313" key="1">
    <source>
        <dbReference type="EMBL" id="ADM39290.1"/>
    </source>
</evidence>
<dbReference type="Proteomes" id="UP000002233">
    <property type="component" value="Chromosome"/>
</dbReference>
<dbReference type="KEGG" id="bss:BSUW23_16275"/>
<gene>
    <name evidence="1" type="primary">yvrJ</name>
    <name evidence="1" type="ordered locus">BSUW23_16275</name>
</gene>
<dbReference type="Pfam" id="PF12841">
    <property type="entry name" value="YvrJ"/>
    <property type="match status" value="1"/>
</dbReference>